<gene>
    <name evidence="1" type="ORF">BpHYR1_028871</name>
</gene>
<dbReference type="EMBL" id="REGN01000198">
    <property type="protein sequence ID" value="RNA43650.1"/>
    <property type="molecule type" value="Genomic_DNA"/>
</dbReference>
<protein>
    <submittedName>
        <fullName evidence="1">Uncharacterized protein</fullName>
    </submittedName>
</protein>
<evidence type="ECO:0000313" key="1">
    <source>
        <dbReference type="EMBL" id="RNA43650.1"/>
    </source>
</evidence>
<name>A0A3M7T761_BRAPC</name>
<comment type="caution">
    <text evidence="1">The sequence shown here is derived from an EMBL/GenBank/DDBJ whole genome shotgun (WGS) entry which is preliminary data.</text>
</comment>
<organism evidence="1 2">
    <name type="scientific">Brachionus plicatilis</name>
    <name type="common">Marine rotifer</name>
    <name type="synonym">Brachionus muelleri</name>
    <dbReference type="NCBI Taxonomy" id="10195"/>
    <lineage>
        <taxon>Eukaryota</taxon>
        <taxon>Metazoa</taxon>
        <taxon>Spiralia</taxon>
        <taxon>Gnathifera</taxon>
        <taxon>Rotifera</taxon>
        <taxon>Eurotatoria</taxon>
        <taxon>Monogononta</taxon>
        <taxon>Pseudotrocha</taxon>
        <taxon>Ploima</taxon>
        <taxon>Brachionidae</taxon>
        <taxon>Brachionus</taxon>
    </lineage>
</organism>
<keyword evidence="2" id="KW-1185">Reference proteome</keyword>
<dbReference type="AlphaFoldDB" id="A0A3M7T761"/>
<accession>A0A3M7T761</accession>
<evidence type="ECO:0000313" key="2">
    <source>
        <dbReference type="Proteomes" id="UP000276133"/>
    </source>
</evidence>
<dbReference type="Proteomes" id="UP000276133">
    <property type="component" value="Unassembled WGS sequence"/>
</dbReference>
<reference evidence="1 2" key="1">
    <citation type="journal article" date="2018" name="Sci. Rep.">
        <title>Genomic signatures of local adaptation to the degree of environmental predictability in rotifers.</title>
        <authorList>
            <person name="Franch-Gras L."/>
            <person name="Hahn C."/>
            <person name="Garcia-Roger E.M."/>
            <person name="Carmona M.J."/>
            <person name="Serra M."/>
            <person name="Gomez A."/>
        </authorList>
    </citation>
    <scope>NUCLEOTIDE SEQUENCE [LARGE SCALE GENOMIC DNA]</scope>
    <source>
        <strain evidence="1">HYR1</strain>
    </source>
</reference>
<sequence>MTDSLGQNKILRDDTLNKERGEFFDIRERRILIYQSINFDEIQCCQNLTLFTKFTISLKTDHFY</sequence>
<proteinExistence type="predicted"/>